<dbReference type="PRINTS" id="PR00476">
    <property type="entry name" value="PHFRCTKINASE"/>
</dbReference>
<evidence type="ECO:0000256" key="2">
    <source>
        <dbReference type="ARBA" id="ARBA00002659"/>
    </source>
</evidence>
<evidence type="ECO:0000256" key="8">
    <source>
        <dbReference type="ARBA" id="ARBA00022840"/>
    </source>
</evidence>
<keyword evidence="5" id="KW-0479">Metal-binding</keyword>
<dbReference type="Pfam" id="PF00365">
    <property type="entry name" value="PFK"/>
    <property type="match status" value="1"/>
</dbReference>
<evidence type="ECO:0000256" key="10">
    <source>
        <dbReference type="ARBA" id="ARBA00023152"/>
    </source>
</evidence>
<dbReference type="PANTHER" id="PTHR45770">
    <property type="entry name" value="ATP-DEPENDENT 6-PHOSPHOFRUCTOKINASE 1"/>
    <property type="match status" value="1"/>
</dbReference>
<evidence type="ECO:0000256" key="9">
    <source>
        <dbReference type="ARBA" id="ARBA00022842"/>
    </source>
</evidence>
<keyword evidence="7 13" id="KW-0418">Kinase</keyword>
<dbReference type="GO" id="GO:0005524">
    <property type="term" value="F:ATP binding"/>
    <property type="evidence" value="ECO:0007669"/>
    <property type="project" value="UniProtKB-KW"/>
</dbReference>
<dbReference type="InterPro" id="IPR000023">
    <property type="entry name" value="Phosphofructokinase_dom"/>
</dbReference>
<dbReference type="Gene3D" id="3.40.50.460">
    <property type="entry name" value="Phosphofructokinase domain"/>
    <property type="match status" value="1"/>
</dbReference>
<evidence type="ECO:0000259" key="12">
    <source>
        <dbReference type="Pfam" id="PF00365"/>
    </source>
</evidence>
<dbReference type="InterPro" id="IPR035966">
    <property type="entry name" value="PKF_sf"/>
</dbReference>
<dbReference type="SUPFAM" id="SSF53784">
    <property type="entry name" value="Phosphofructokinase"/>
    <property type="match status" value="1"/>
</dbReference>
<keyword evidence="9" id="KW-0460">Magnesium</keyword>
<comment type="catalytic activity">
    <reaction evidence="11">
        <text>beta-D-fructose 6-phosphate + ATP = beta-D-fructose 1,6-bisphosphate + ADP + H(+)</text>
        <dbReference type="Rhea" id="RHEA:16109"/>
        <dbReference type="ChEBI" id="CHEBI:15378"/>
        <dbReference type="ChEBI" id="CHEBI:30616"/>
        <dbReference type="ChEBI" id="CHEBI:32966"/>
        <dbReference type="ChEBI" id="CHEBI:57634"/>
        <dbReference type="ChEBI" id="CHEBI:456216"/>
        <dbReference type="EC" id="2.7.1.11"/>
    </reaction>
</comment>
<evidence type="ECO:0000256" key="11">
    <source>
        <dbReference type="ARBA" id="ARBA00048070"/>
    </source>
</evidence>
<keyword evidence="8" id="KW-0067">ATP-binding</keyword>
<keyword evidence="10" id="KW-0324">Glycolysis</keyword>
<comment type="cofactor">
    <cofactor evidence="1">
        <name>Mg(2+)</name>
        <dbReference type="ChEBI" id="CHEBI:18420"/>
    </cofactor>
</comment>
<dbReference type="InterPro" id="IPR050929">
    <property type="entry name" value="PFKA"/>
</dbReference>
<evidence type="ECO:0000256" key="1">
    <source>
        <dbReference type="ARBA" id="ARBA00001946"/>
    </source>
</evidence>
<organism evidence="13 14">
    <name type="scientific">Ananas comosus</name>
    <name type="common">Pineapple</name>
    <name type="synonym">Ananas ananas</name>
    <dbReference type="NCBI Taxonomy" id="4615"/>
    <lineage>
        <taxon>Eukaryota</taxon>
        <taxon>Viridiplantae</taxon>
        <taxon>Streptophyta</taxon>
        <taxon>Embryophyta</taxon>
        <taxon>Tracheophyta</taxon>
        <taxon>Spermatophyta</taxon>
        <taxon>Magnoliopsida</taxon>
        <taxon>Liliopsida</taxon>
        <taxon>Poales</taxon>
        <taxon>Bromeliaceae</taxon>
        <taxon>Bromelioideae</taxon>
        <taxon>Ananas</taxon>
    </lineage>
</organism>
<dbReference type="AlphaFoldDB" id="A0A199UXM3"/>
<reference evidence="13 14" key="1">
    <citation type="journal article" date="2016" name="DNA Res.">
        <title>The draft genome of MD-2 pineapple using hybrid error correction of long reads.</title>
        <authorList>
            <person name="Redwan R.M."/>
            <person name="Saidin A."/>
            <person name="Kumar S.V."/>
        </authorList>
    </citation>
    <scope>NUCLEOTIDE SEQUENCE [LARGE SCALE GENOMIC DNA]</scope>
    <source>
        <strain evidence="14">cv. MD2</strain>
        <tissue evidence="13">Leaf</tissue>
    </source>
</reference>
<evidence type="ECO:0000256" key="3">
    <source>
        <dbReference type="ARBA" id="ARBA00022533"/>
    </source>
</evidence>
<protein>
    <submittedName>
        <fullName evidence="13">ATP-dependent 6-phosphofructokinase 3</fullName>
    </submittedName>
</protein>
<gene>
    <name evidence="13" type="ORF">ACMD2_12412</name>
</gene>
<comment type="function">
    <text evidence="2">Catalyzes the phosphorylation of D-fructose 6-phosphate to fructose 1,6-bisphosphate by ATP, the first committing step of glycolysis.</text>
</comment>
<evidence type="ECO:0000256" key="6">
    <source>
        <dbReference type="ARBA" id="ARBA00022741"/>
    </source>
</evidence>
<evidence type="ECO:0000313" key="13">
    <source>
        <dbReference type="EMBL" id="OAY69524.1"/>
    </source>
</evidence>
<dbReference type="GO" id="GO:0006002">
    <property type="term" value="P:fructose 6-phosphate metabolic process"/>
    <property type="evidence" value="ECO:0007669"/>
    <property type="project" value="InterPro"/>
</dbReference>
<name>A0A199UXM3_ANACO</name>
<evidence type="ECO:0000256" key="4">
    <source>
        <dbReference type="ARBA" id="ARBA00022679"/>
    </source>
</evidence>
<accession>A0A199UXM3</accession>
<proteinExistence type="predicted"/>
<comment type="caution">
    <text evidence="13">The sequence shown here is derived from an EMBL/GenBank/DDBJ whole genome shotgun (WGS) entry which is preliminary data.</text>
</comment>
<evidence type="ECO:0000256" key="5">
    <source>
        <dbReference type="ARBA" id="ARBA00022723"/>
    </source>
</evidence>
<keyword evidence="3" id="KW-0021">Allosteric enzyme</keyword>
<evidence type="ECO:0000256" key="7">
    <source>
        <dbReference type="ARBA" id="ARBA00022777"/>
    </source>
</evidence>
<feature type="domain" description="Phosphofructokinase" evidence="12">
    <location>
        <begin position="94"/>
        <end position="266"/>
    </location>
</feature>
<dbReference type="STRING" id="4615.A0A199UXM3"/>
<dbReference type="Gene3D" id="3.40.50.450">
    <property type="match status" value="1"/>
</dbReference>
<dbReference type="UniPathway" id="UPA00109">
    <property type="reaction ID" value="UER00182"/>
</dbReference>
<evidence type="ECO:0000313" key="14">
    <source>
        <dbReference type="Proteomes" id="UP000092600"/>
    </source>
</evidence>
<dbReference type="FunFam" id="3.40.50.450:FF:000002">
    <property type="entry name" value="ATP-dependent 6-phosphofructokinase"/>
    <property type="match status" value="1"/>
</dbReference>
<keyword evidence="6" id="KW-0547">Nucleotide-binding</keyword>
<sequence length="438" mass="48324">MGIEDESLYKIVRGDFGYVLEDVPHLADYLSDLPTYRNPLEDNASYAAVRQYHINEDDTITKKIVVQKNSPRGPHFRRAGPGKRVYFQSDEVRACIVTCGGLCPGLNTLIRELVCGLSHMYGVDQVLGIEGGYRGFYARNTITLTPKSVNDIHKRGGTILGTSRGDHDPIKLVDSIQDRGINQVYIIGGNGTQKGASVIFQEIRRRGLKVAVCGIPKSIDNDVAVIDKSFGFDTAVEEAQRAINAAHVEAESVENGIGVVKLMGRFSEKRLKENGHMVLVVAEGAGQKLIEASMKCMDNKDASENLLLPDDYFKSRKMLLNLKYIDPTYMIRAIPSNASDNVLCTLQAHCAIHGTMAGYTGFTVGLINGRNSFIPFHRVTQSRNKVSITDRMWGRLLMSTNQPIFLSPSDIEELKDPEETIISDADPLLSPSSPAPRH</sequence>
<dbReference type="Proteomes" id="UP000092600">
    <property type="component" value="Unassembled WGS sequence"/>
</dbReference>
<dbReference type="InterPro" id="IPR012004">
    <property type="entry name" value="PyroP-dep_PFK_TP0108"/>
</dbReference>
<dbReference type="GO" id="GO:0003872">
    <property type="term" value="F:6-phosphofructokinase activity"/>
    <property type="evidence" value="ECO:0007669"/>
    <property type="project" value="UniProtKB-EC"/>
</dbReference>
<dbReference type="EMBL" id="LSRQ01004387">
    <property type="protein sequence ID" value="OAY69524.1"/>
    <property type="molecule type" value="Genomic_DNA"/>
</dbReference>
<dbReference type="GO" id="GO:0046872">
    <property type="term" value="F:metal ion binding"/>
    <property type="evidence" value="ECO:0007669"/>
    <property type="project" value="UniProtKB-KW"/>
</dbReference>
<dbReference type="InterPro" id="IPR022953">
    <property type="entry name" value="ATP_PFK"/>
</dbReference>
<keyword evidence="4" id="KW-0808">Transferase</keyword>
<dbReference type="GO" id="GO:0005737">
    <property type="term" value="C:cytoplasm"/>
    <property type="evidence" value="ECO:0007669"/>
    <property type="project" value="UniProtKB-ARBA"/>
</dbReference>
<dbReference type="PIRSF" id="PIRSF000534">
    <property type="entry name" value="PPi_PFK_TP0108"/>
    <property type="match status" value="1"/>
</dbReference>